<organism evidence="2 3">
    <name type="scientific">Prorocentrum cordatum</name>
    <dbReference type="NCBI Taxonomy" id="2364126"/>
    <lineage>
        <taxon>Eukaryota</taxon>
        <taxon>Sar</taxon>
        <taxon>Alveolata</taxon>
        <taxon>Dinophyceae</taxon>
        <taxon>Prorocentrales</taxon>
        <taxon>Prorocentraceae</taxon>
        <taxon>Prorocentrum</taxon>
    </lineage>
</organism>
<dbReference type="Proteomes" id="UP001189429">
    <property type="component" value="Unassembled WGS sequence"/>
</dbReference>
<evidence type="ECO:0000313" key="3">
    <source>
        <dbReference type="Proteomes" id="UP001189429"/>
    </source>
</evidence>
<evidence type="ECO:0000313" key="2">
    <source>
        <dbReference type="EMBL" id="CAK0804334.1"/>
    </source>
</evidence>
<name>A0ABN9QGV4_9DINO</name>
<proteinExistence type="predicted"/>
<dbReference type="EMBL" id="CAUYUJ010003213">
    <property type="protein sequence ID" value="CAK0804334.1"/>
    <property type="molecule type" value="Genomic_DNA"/>
</dbReference>
<protein>
    <submittedName>
        <fullName evidence="2">Uncharacterized protein</fullName>
    </submittedName>
</protein>
<feature type="region of interest" description="Disordered" evidence="1">
    <location>
        <begin position="28"/>
        <end position="59"/>
    </location>
</feature>
<accession>A0ABN9QGV4</accession>
<sequence length="135" mass="14242">MDLQDGRARLHAEQARRLAAASALGFQGTAGQEADSPSSAADGVHAQPQRPARVGASARADWRASLVAQVNPPGEGSAGETTAREVGDCAAAAAGREREQRRPQQCSWLEAEGQEVKCARTQRAERGGPFIRLLL</sequence>
<reference evidence="2" key="1">
    <citation type="submission" date="2023-10" db="EMBL/GenBank/DDBJ databases">
        <authorList>
            <person name="Chen Y."/>
            <person name="Shah S."/>
            <person name="Dougan E. K."/>
            <person name="Thang M."/>
            <person name="Chan C."/>
        </authorList>
    </citation>
    <scope>NUCLEOTIDE SEQUENCE [LARGE SCALE GENOMIC DNA]</scope>
</reference>
<comment type="caution">
    <text evidence="2">The sequence shown here is derived from an EMBL/GenBank/DDBJ whole genome shotgun (WGS) entry which is preliminary data.</text>
</comment>
<evidence type="ECO:0000256" key="1">
    <source>
        <dbReference type="SAM" id="MobiDB-lite"/>
    </source>
</evidence>
<keyword evidence="3" id="KW-1185">Reference proteome</keyword>
<gene>
    <name evidence="2" type="ORF">PCOR1329_LOCUS11169</name>
</gene>